<proteinExistence type="predicted"/>
<reference evidence="1 2" key="1">
    <citation type="submission" date="2023-10" db="EMBL/GenBank/DDBJ databases">
        <title>Genomes of two closely related lineages of the louse Polyplax serrata with different host specificities.</title>
        <authorList>
            <person name="Martinu J."/>
            <person name="Tarabai H."/>
            <person name="Stefka J."/>
            <person name="Hypsa V."/>
        </authorList>
    </citation>
    <scope>NUCLEOTIDE SEQUENCE [LARGE SCALE GENOMIC DNA]</scope>
    <source>
        <strain evidence="1">HR10_N</strain>
    </source>
</reference>
<dbReference type="EMBL" id="JAWJWE010000037">
    <property type="protein sequence ID" value="KAK6626216.1"/>
    <property type="molecule type" value="Genomic_DNA"/>
</dbReference>
<comment type="caution">
    <text evidence="1">The sequence shown here is derived from an EMBL/GenBank/DDBJ whole genome shotgun (WGS) entry which is preliminary data.</text>
</comment>
<accession>A0AAN8RVH0</accession>
<organism evidence="1 2">
    <name type="scientific">Polyplax serrata</name>
    <name type="common">Common mouse louse</name>
    <dbReference type="NCBI Taxonomy" id="468196"/>
    <lineage>
        <taxon>Eukaryota</taxon>
        <taxon>Metazoa</taxon>
        <taxon>Ecdysozoa</taxon>
        <taxon>Arthropoda</taxon>
        <taxon>Hexapoda</taxon>
        <taxon>Insecta</taxon>
        <taxon>Pterygota</taxon>
        <taxon>Neoptera</taxon>
        <taxon>Paraneoptera</taxon>
        <taxon>Psocodea</taxon>
        <taxon>Troctomorpha</taxon>
        <taxon>Phthiraptera</taxon>
        <taxon>Anoplura</taxon>
        <taxon>Polyplacidae</taxon>
        <taxon>Polyplax</taxon>
    </lineage>
</organism>
<protein>
    <submittedName>
        <fullName evidence="1">Uncharacterized protein</fullName>
    </submittedName>
</protein>
<dbReference type="Proteomes" id="UP001372834">
    <property type="component" value="Unassembled WGS sequence"/>
</dbReference>
<gene>
    <name evidence="1" type="ORF">RUM43_006523</name>
</gene>
<evidence type="ECO:0000313" key="1">
    <source>
        <dbReference type="EMBL" id="KAK6626216.1"/>
    </source>
</evidence>
<evidence type="ECO:0000313" key="2">
    <source>
        <dbReference type="Proteomes" id="UP001372834"/>
    </source>
</evidence>
<name>A0AAN8RVH0_POLSC</name>
<dbReference type="AlphaFoldDB" id="A0AAN8RVH0"/>
<sequence>MAKTGTANFVGKLFFNVVQTKCFVLKPKEIENGKSRDEFWKLRRFFYGAFIDGESRLPELSSWDDTVLTTGNRRVWVKVDYPASRFFKVG</sequence>